<feature type="non-terminal residue" evidence="1">
    <location>
        <position position="1"/>
    </location>
</feature>
<keyword evidence="2" id="KW-1185">Reference proteome</keyword>
<gene>
    <name evidence="1" type="ORF">DHETER_LOCUS7826</name>
</gene>
<comment type="caution">
    <text evidence="1">The sequence shown here is derived from an EMBL/GenBank/DDBJ whole genome shotgun (WGS) entry which is preliminary data.</text>
</comment>
<dbReference type="EMBL" id="CAJVPU010011600">
    <property type="protein sequence ID" value="CAG8616030.1"/>
    <property type="molecule type" value="Genomic_DNA"/>
</dbReference>
<evidence type="ECO:0000313" key="1">
    <source>
        <dbReference type="EMBL" id="CAG8616030.1"/>
    </source>
</evidence>
<sequence>ADTLVCMIVAHSISSEMSVASSSLMDPSQLAINFSKDNNLRNISKI</sequence>
<dbReference type="Proteomes" id="UP000789702">
    <property type="component" value="Unassembled WGS sequence"/>
</dbReference>
<organism evidence="1 2">
    <name type="scientific">Dentiscutata heterogama</name>
    <dbReference type="NCBI Taxonomy" id="1316150"/>
    <lineage>
        <taxon>Eukaryota</taxon>
        <taxon>Fungi</taxon>
        <taxon>Fungi incertae sedis</taxon>
        <taxon>Mucoromycota</taxon>
        <taxon>Glomeromycotina</taxon>
        <taxon>Glomeromycetes</taxon>
        <taxon>Diversisporales</taxon>
        <taxon>Gigasporaceae</taxon>
        <taxon>Dentiscutata</taxon>
    </lineage>
</organism>
<accession>A0ACA9MV57</accession>
<reference evidence="1" key="1">
    <citation type="submission" date="2021-06" db="EMBL/GenBank/DDBJ databases">
        <authorList>
            <person name="Kallberg Y."/>
            <person name="Tangrot J."/>
            <person name="Rosling A."/>
        </authorList>
    </citation>
    <scope>NUCLEOTIDE SEQUENCE</scope>
    <source>
        <strain evidence="1">IL203A</strain>
    </source>
</reference>
<evidence type="ECO:0000313" key="2">
    <source>
        <dbReference type="Proteomes" id="UP000789702"/>
    </source>
</evidence>
<protein>
    <submittedName>
        <fullName evidence="1">4527_t:CDS:1</fullName>
    </submittedName>
</protein>
<proteinExistence type="predicted"/>
<name>A0ACA9MV57_9GLOM</name>